<accession>A0A384JCD5</accession>
<feature type="compositionally biased region" description="Low complexity" evidence="1">
    <location>
        <begin position="205"/>
        <end position="216"/>
    </location>
</feature>
<dbReference type="EMBL" id="CP009807">
    <property type="protein sequence ID" value="ATZ48246.1"/>
    <property type="molecule type" value="Genomic_DNA"/>
</dbReference>
<feature type="region of interest" description="Disordered" evidence="1">
    <location>
        <begin position="542"/>
        <end position="587"/>
    </location>
</feature>
<dbReference type="AlphaFoldDB" id="A0A384JCD5"/>
<dbReference type="InterPro" id="IPR006015">
    <property type="entry name" value="Universal_stress_UspA"/>
</dbReference>
<reference evidence="3 4" key="3">
    <citation type="journal article" date="2017" name="Mol. Plant Pathol.">
        <title>A gapless genome sequence of the fungus Botrytis cinerea.</title>
        <authorList>
            <person name="Van Kan J.A."/>
            <person name="Stassen J.H."/>
            <person name="Mosbach A."/>
            <person name="Van Der Lee T.A."/>
            <person name="Faino L."/>
            <person name="Farmer A.D."/>
            <person name="Papasotiriou D.G."/>
            <person name="Zhou S."/>
            <person name="Seidl M.F."/>
            <person name="Cottam E."/>
            <person name="Edel D."/>
            <person name="Hahn M."/>
            <person name="Schwartz D.C."/>
            <person name="Dietrich R.A."/>
            <person name="Widdison S."/>
            <person name="Scalliet G."/>
        </authorList>
    </citation>
    <scope>NUCLEOTIDE SEQUENCE [LARGE SCALE GENOMIC DNA]</scope>
    <source>
        <strain evidence="3 4">B05.10</strain>
    </source>
</reference>
<dbReference type="Gene3D" id="3.40.50.620">
    <property type="entry name" value="HUPs"/>
    <property type="match status" value="1"/>
</dbReference>
<dbReference type="InterPro" id="IPR014729">
    <property type="entry name" value="Rossmann-like_a/b/a_fold"/>
</dbReference>
<feature type="compositionally biased region" description="Basic and acidic residues" evidence="1">
    <location>
        <begin position="413"/>
        <end position="428"/>
    </location>
</feature>
<feature type="compositionally biased region" description="Polar residues" evidence="1">
    <location>
        <begin position="24"/>
        <end position="39"/>
    </location>
</feature>
<evidence type="ECO:0000259" key="2">
    <source>
        <dbReference type="Pfam" id="PF00582"/>
    </source>
</evidence>
<dbReference type="PANTHER" id="PTHR46100">
    <property type="entry name" value="IMP2'P"/>
    <property type="match status" value="1"/>
</dbReference>
<feature type="region of interest" description="Disordered" evidence="1">
    <location>
        <begin position="268"/>
        <end position="362"/>
    </location>
</feature>
<dbReference type="RefSeq" id="XP_024547748.1">
    <property type="nucleotide sequence ID" value="XM_024691975.1"/>
</dbReference>
<feature type="compositionally biased region" description="Basic and acidic residues" evidence="1">
    <location>
        <begin position="577"/>
        <end position="587"/>
    </location>
</feature>
<dbReference type="OrthoDB" id="992776at2759"/>
<dbReference type="InterPro" id="IPR006016">
    <property type="entry name" value="UspA"/>
</dbReference>
<dbReference type="CDD" id="cd23659">
    <property type="entry name" value="USP_At3g01520-like"/>
    <property type="match status" value="1"/>
</dbReference>
<feature type="region of interest" description="Disordered" evidence="1">
    <location>
        <begin position="1"/>
        <end position="60"/>
    </location>
</feature>
<reference evidence="3 4" key="1">
    <citation type="journal article" date="2011" name="PLoS Genet.">
        <title>Genomic analysis of the necrotrophic fungal pathogens Sclerotinia sclerotiorum and Botrytis cinerea.</title>
        <authorList>
            <person name="Amselem J."/>
            <person name="Cuomo C.A."/>
            <person name="van Kan J.A."/>
            <person name="Viaud M."/>
            <person name="Benito E.P."/>
            <person name="Couloux A."/>
            <person name="Coutinho P.M."/>
            <person name="de Vries R.P."/>
            <person name="Dyer P.S."/>
            <person name="Fillinger S."/>
            <person name="Fournier E."/>
            <person name="Gout L."/>
            <person name="Hahn M."/>
            <person name="Kohn L."/>
            <person name="Lapalu N."/>
            <person name="Plummer K.M."/>
            <person name="Pradier J.M."/>
            <person name="Quevillon E."/>
            <person name="Sharon A."/>
            <person name="Simon A."/>
            <person name="ten Have A."/>
            <person name="Tudzynski B."/>
            <person name="Tudzynski P."/>
            <person name="Wincker P."/>
            <person name="Andrew M."/>
            <person name="Anthouard V."/>
            <person name="Beever R.E."/>
            <person name="Beffa R."/>
            <person name="Benoit I."/>
            <person name="Bouzid O."/>
            <person name="Brault B."/>
            <person name="Chen Z."/>
            <person name="Choquer M."/>
            <person name="Collemare J."/>
            <person name="Cotton P."/>
            <person name="Danchin E.G."/>
            <person name="Da Silva C."/>
            <person name="Gautier A."/>
            <person name="Giraud C."/>
            <person name="Giraud T."/>
            <person name="Gonzalez C."/>
            <person name="Grossetete S."/>
            <person name="Guldener U."/>
            <person name="Henrissat B."/>
            <person name="Howlett B.J."/>
            <person name="Kodira C."/>
            <person name="Kretschmer M."/>
            <person name="Lappartient A."/>
            <person name="Leroch M."/>
            <person name="Levis C."/>
            <person name="Mauceli E."/>
            <person name="Neuveglise C."/>
            <person name="Oeser B."/>
            <person name="Pearson M."/>
            <person name="Poulain J."/>
            <person name="Poussereau N."/>
            <person name="Quesneville H."/>
            <person name="Rascle C."/>
            <person name="Schumacher J."/>
            <person name="Segurens B."/>
            <person name="Sexton A."/>
            <person name="Silva E."/>
            <person name="Sirven C."/>
            <person name="Soanes D.M."/>
            <person name="Talbot N.J."/>
            <person name="Templeton M."/>
            <person name="Yandava C."/>
            <person name="Yarden O."/>
            <person name="Zeng Q."/>
            <person name="Rollins J.A."/>
            <person name="Lebrun M.H."/>
            <person name="Dickman M."/>
        </authorList>
    </citation>
    <scope>NUCLEOTIDE SEQUENCE [LARGE SCALE GENOMIC DNA]</scope>
    <source>
        <strain evidence="3 4">B05.10</strain>
    </source>
</reference>
<keyword evidence="4" id="KW-1185">Reference proteome</keyword>
<feature type="region of interest" description="Disordered" evidence="1">
    <location>
        <begin position="94"/>
        <end position="239"/>
    </location>
</feature>
<feature type="compositionally biased region" description="Polar residues" evidence="1">
    <location>
        <begin position="168"/>
        <end position="181"/>
    </location>
</feature>
<sequence>MANKNMSQESAAEQERQEVLALLHSTNARPRGSVSSTGSGHRAGGGRSLSPFANMPRSPVRSMLDIDSAPAKPRHSSIGGTMTPAIRSMLDVSSTAPIASSSRSAQNSPTTINHKTYAKNGRQSRSSSDAAAKSTIEFGPRAITRVDPNEYQFSGYLPSNPGGPSVPKRNTQAGKRITNSMAEVVRSGVDLSGFGGGRDRERHNSIGSASGIAAKSKSPHNRFSPRSSSPAPTDPSKYAVLDNGKVIDVNSAYQRLSDANLARSNGELSMLSQKSKQNRPDNEYFDINGPRLKKDYVPMEGEESVVDSTDESDDEGPRGRRKKARSVDGDDSERENKTLEMGQAKGPRTPLSQMAAAEAERQDVVAKEALNEKYKVKSLLDPEITLTGPVPKPNKPVVHPHTSFDPDGSGEPSPHDSDTEADRGDVKKAQSLSLTMTAIRSTPTTSRCVRTIHRGDFKKVQQEARENQRRTRKYLVATDLSDEAAHALEWTIGTVLRDGDTMLAIYCVDEELGIITPDNSGDDAQIKQQISAIASAQRSARASRTNTPLLTPSLGPGQLNHSFRLDPGSRAASPMGRDSRSKAEQDRFRAVEDITDRVSDLLRKTKLQVQVNIEVLHCKNPKHLITEVIDYVNPTLVILGSRGRSALKGVILGSFSNYLVTKSSVPVMVARKRLRKHNKQKRTPNIRLANNLTNPLVKSLASAKID</sequence>
<protein>
    <recommendedName>
        <fullName evidence="2">UspA domain-containing protein</fullName>
    </recommendedName>
</protein>
<evidence type="ECO:0000313" key="4">
    <source>
        <dbReference type="Proteomes" id="UP000001798"/>
    </source>
</evidence>
<feature type="compositionally biased region" description="Low complexity" evidence="1">
    <location>
        <begin position="94"/>
        <end position="105"/>
    </location>
</feature>
<organism evidence="3 4">
    <name type="scientific">Botryotinia fuckeliana (strain B05.10)</name>
    <name type="common">Noble rot fungus</name>
    <name type="synonym">Botrytis cinerea</name>
    <dbReference type="NCBI Taxonomy" id="332648"/>
    <lineage>
        <taxon>Eukaryota</taxon>
        <taxon>Fungi</taxon>
        <taxon>Dikarya</taxon>
        <taxon>Ascomycota</taxon>
        <taxon>Pezizomycotina</taxon>
        <taxon>Leotiomycetes</taxon>
        <taxon>Helotiales</taxon>
        <taxon>Sclerotiniaceae</taxon>
        <taxon>Botrytis</taxon>
    </lineage>
</organism>
<feature type="region of interest" description="Disordered" evidence="1">
    <location>
        <begin position="387"/>
        <end position="429"/>
    </location>
</feature>
<dbReference type="Pfam" id="PF00582">
    <property type="entry name" value="Usp"/>
    <property type="match status" value="1"/>
</dbReference>
<feature type="compositionally biased region" description="Acidic residues" evidence="1">
    <location>
        <begin position="300"/>
        <end position="314"/>
    </location>
</feature>
<dbReference type="PRINTS" id="PR01438">
    <property type="entry name" value="UNVRSLSTRESS"/>
</dbReference>
<reference evidence="3 4" key="2">
    <citation type="journal article" date="2012" name="Eukaryot. Cell">
        <title>Genome update of Botrytis cinerea strains B05.10 and T4.</title>
        <authorList>
            <person name="Staats M."/>
            <person name="van Kan J.A."/>
        </authorList>
    </citation>
    <scope>NUCLEOTIDE SEQUENCE [LARGE SCALE GENOMIC DNA]</scope>
    <source>
        <strain evidence="3 4">B05.10</strain>
    </source>
</reference>
<feature type="domain" description="UspA" evidence="2">
    <location>
        <begin position="585"/>
        <end position="671"/>
    </location>
</feature>
<dbReference type="VEuPathDB" id="FungiDB:Bcin03g04830"/>
<gene>
    <name evidence="3" type="ORF">BCIN_03g04830</name>
</gene>
<dbReference type="SUPFAM" id="SSF52402">
    <property type="entry name" value="Adenine nucleotide alpha hydrolases-like"/>
    <property type="match status" value="1"/>
</dbReference>
<dbReference type="KEGG" id="bfu:BCIN_03g04830"/>
<dbReference type="PANTHER" id="PTHR46100:SF4">
    <property type="entry name" value="USPA DOMAIN-CONTAINING PROTEIN"/>
    <property type="match status" value="1"/>
</dbReference>
<name>A0A384JCD5_BOTFB</name>
<proteinExistence type="predicted"/>
<dbReference type="Proteomes" id="UP000001798">
    <property type="component" value="Chromosome 3"/>
</dbReference>
<evidence type="ECO:0000313" key="3">
    <source>
        <dbReference type="EMBL" id="ATZ48246.1"/>
    </source>
</evidence>
<evidence type="ECO:0000256" key="1">
    <source>
        <dbReference type="SAM" id="MobiDB-lite"/>
    </source>
</evidence>
<dbReference type="GeneID" id="5441388"/>